<proteinExistence type="predicted"/>
<sequence>MPSTARNAFDANRKDIDRLLEIHADITPKGPGRKWQVDALHKASIVLLSAFWEAFCEDLAAEGLEHLVTHGADAQVLPEPLRRRVSKELDPKNQLAAWDLADGGWRTLLRTRLANLQTERNQRLNTPKTWNIKMLFGDAIGIEDVPDHWSWPGMSAVKAEQKLDALVTLRGDIAHRGSSVTAPTKPKVKTYYAHVQKLVETTEAYVGAELDKATGVPLWT</sequence>
<evidence type="ECO:0000313" key="2">
    <source>
        <dbReference type="EMBL" id="MDL2081601.1"/>
    </source>
</evidence>
<evidence type="ECO:0000259" key="1">
    <source>
        <dbReference type="Pfam" id="PF18735"/>
    </source>
</evidence>
<comment type="caution">
    <text evidence="2">The sequence shown here is derived from an EMBL/GenBank/DDBJ whole genome shotgun (WGS) entry which is preliminary data.</text>
</comment>
<accession>A0ABT7J9P2</accession>
<keyword evidence="3" id="KW-1185">Reference proteome</keyword>
<dbReference type="Pfam" id="PF18735">
    <property type="entry name" value="HEPN_RiboL-PSP"/>
    <property type="match status" value="1"/>
</dbReference>
<evidence type="ECO:0000313" key="3">
    <source>
        <dbReference type="Proteomes" id="UP001241926"/>
    </source>
</evidence>
<dbReference type="RefSeq" id="WP_285436951.1">
    <property type="nucleotide sequence ID" value="NZ_JASJUS010000051.1"/>
</dbReference>
<dbReference type="EMBL" id="JASJUS010000051">
    <property type="protein sequence ID" value="MDL2081601.1"/>
    <property type="molecule type" value="Genomic_DNA"/>
</dbReference>
<dbReference type="InterPro" id="IPR041519">
    <property type="entry name" value="HEPN_RiboL-PSP"/>
</dbReference>
<reference evidence="2 3" key="1">
    <citation type="submission" date="2023-05" db="EMBL/GenBank/DDBJ databases">
        <title>Streptomyces fuscus sp. nov., a brown-black pigment producing actinomyces isolated from dry sand of Sea duck farm.</title>
        <authorList>
            <person name="Xie J."/>
            <person name="Shen N."/>
        </authorList>
    </citation>
    <scope>NUCLEOTIDE SEQUENCE [LARGE SCALE GENOMIC DNA]</scope>
    <source>
        <strain evidence="2 3">GXMU-J15</strain>
    </source>
</reference>
<feature type="domain" description="RiboL-PSP-HEPN" evidence="1">
    <location>
        <begin position="15"/>
        <end position="204"/>
    </location>
</feature>
<organism evidence="2 3">
    <name type="scientific">Streptomyces fuscus</name>
    <dbReference type="NCBI Taxonomy" id="3048495"/>
    <lineage>
        <taxon>Bacteria</taxon>
        <taxon>Bacillati</taxon>
        <taxon>Actinomycetota</taxon>
        <taxon>Actinomycetes</taxon>
        <taxon>Kitasatosporales</taxon>
        <taxon>Streptomycetaceae</taxon>
        <taxon>Streptomyces</taxon>
    </lineage>
</organism>
<gene>
    <name evidence="2" type="ORF">QNN03_34755</name>
</gene>
<dbReference type="Proteomes" id="UP001241926">
    <property type="component" value="Unassembled WGS sequence"/>
</dbReference>
<protein>
    <submittedName>
        <fullName evidence="2">HEPN domain-containing protein</fullName>
    </submittedName>
</protein>
<name>A0ABT7J9P2_9ACTN</name>